<accession>A0AAD3CLE0</accession>
<feature type="coiled-coil region" evidence="1">
    <location>
        <begin position="4"/>
        <end position="31"/>
    </location>
</feature>
<evidence type="ECO:0000313" key="2">
    <source>
        <dbReference type="EMBL" id="GFH46800.1"/>
    </source>
</evidence>
<reference evidence="2 3" key="1">
    <citation type="journal article" date="2021" name="Sci. Rep.">
        <title>The genome of the diatom Chaetoceros tenuissimus carries an ancient integrated fragment of an extant virus.</title>
        <authorList>
            <person name="Hongo Y."/>
            <person name="Kimura K."/>
            <person name="Takaki Y."/>
            <person name="Yoshida Y."/>
            <person name="Baba S."/>
            <person name="Kobayashi G."/>
            <person name="Nagasaki K."/>
            <person name="Hano T."/>
            <person name="Tomaru Y."/>
        </authorList>
    </citation>
    <scope>NUCLEOTIDE SEQUENCE [LARGE SCALE GENOMIC DNA]</scope>
    <source>
        <strain evidence="2 3">NIES-3715</strain>
    </source>
</reference>
<dbReference type="Proteomes" id="UP001054902">
    <property type="component" value="Unassembled WGS sequence"/>
</dbReference>
<comment type="caution">
    <text evidence="2">The sequence shown here is derived from an EMBL/GenBank/DDBJ whole genome shotgun (WGS) entry which is preliminary data.</text>
</comment>
<keyword evidence="3" id="KW-1185">Reference proteome</keyword>
<keyword evidence="1" id="KW-0175">Coiled coil</keyword>
<proteinExistence type="predicted"/>
<evidence type="ECO:0000313" key="3">
    <source>
        <dbReference type="Proteomes" id="UP001054902"/>
    </source>
</evidence>
<sequence length="73" mass="8477">MTDKKKESAKVKKAEQELKEAKDELEILKEAKPLSSRFDELKEYSEKEDEPFSSTYVEPNDWHKSEKGGCVIL</sequence>
<dbReference type="AlphaFoldDB" id="A0AAD3CLE0"/>
<gene>
    <name evidence="2" type="ORF">CTEN210_03274</name>
</gene>
<protein>
    <submittedName>
        <fullName evidence="2">Uncharacterized protein</fullName>
    </submittedName>
</protein>
<dbReference type="EMBL" id="BLLK01000022">
    <property type="protein sequence ID" value="GFH46800.1"/>
    <property type="molecule type" value="Genomic_DNA"/>
</dbReference>
<name>A0AAD3CLE0_9STRA</name>
<evidence type="ECO:0000256" key="1">
    <source>
        <dbReference type="SAM" id="Coils"/>
    </source>
</evidence>
<organism evidence="2 3">
    <name type="scientific">Chaetoceros tenuissimus</name>
    <dbReference type="NCBI Taxonomy" id="426638"/>
    <lineage>
        <taxon>Eukaryota</taxon>
        <taxon>Sar</taxon>
        <taxon>Stramenopiles</taxon>
        <taxon>Ochrophyta</taxon>
        <taxon>Bacillariophyta</taxon>
        <taxon>Coscinodiscophyceae</taxon>
        <taxon>Chaetocerotophycidae</taxon>
        <taxon>Chaetocerotales</taxon>
        <taxon>Chaetocerotaceae</taxon>
        <taxon>Chaetoceros</taxon>
    </lineage>
</organism>